<dbReference type="RefSeq" id="WP_146012874.1">
    <property type="nucleotide sequence ID" value="NZ_JAVDSJ010000003.1"/>
</dbReference>
<dbReference type="EMBL" id="JAVDSJ010000003">
    <property type="protein sequence ID" value="MDR6584490.1"/>
    <property type="molecule type" value="Genomic_DNA"/>
</dbReference>
<evidence type="ECO:0000313" key="2">
    <source>
        <dbReference type="Proteomes" id="UP001260715"/>
    </source>
</evidence>
<accession>A0ABU1PFD5</accession>
<reference evidence="1 2" key="1">
    <citation type="submission" date="2023-07" db="EMBL/GenBank/DDBJ databases">
        <title>Sorghum-associated microbial communities from plants grown in Nebraska, USA.</title>
        <authorList>
            <person name="Schachtman D."/>
        </authorList>
    </citation>
    <scope>NUCLEOTIDE SEQUENCE [LARGE SCALE GENOMIC DNA]</scope>
    <source>
        <strain evidence="1 2">596</strain>
    </source>
</reference>
<gene>
    <name evidence="1" type="ORF">J2W50_002700</name>
</gene>
<keyword evidence="2" id="KW-1185">Reference proteome</keyword>
<evidence type="ECO:0000313" key="1">
    <source>
        <dbReference type="EMBL" id="MDR6584490.1"/>
    </source>
</evidence>
<dbReference type="Proteomes" id="UP001260715">
    <property type="component" value="Unassembled WGS sequence"/>
</dbReference>
<organism evidence="1 2">
    <name type="scientific">Herbaspirillum frisingense</name>
    <dbReference type="NCBI Taxonomy" id="92645"/>
    <lineage>
        <taxon>Bacteria</taxon>
        <taxon>Pseudomonadati</taxon>
        <taxon>Pseudomonadota</taxon>
        <taxon>Betaproteobacteria</taxon>
        <taxon>Burkholderiales</taxon>
        <taxon>Oxalobacteraceae</taxon>
        <taxon>Herbaspirillum</taxon>
    </lineage>
</organism>
<name>A0ABU1PFD5_9BURK</name>
<protein>
    <submittedName>
        <fullName evidence="1">Uncharacterized protein</fullName>
    </submittedName>
</protein>
<comment type="caution">
    <text evidence="1">The sequence shown here is derived from an EMBL/GenBank/DDBJ whole genome shotgun (WGS) entry which is preliminary data.</text>
</comment>
<proteinExistence type="predicted"/>
<sequence>MKGRWHREVSAAFFWQIGIPQRMPLVYILPPYNFLMRDFGLWAVRRISAESRDPPLSQPHPACIMHSHPGRKAGFFLHFLPH</sequence>